<keyword evidence="2" id="KW-1185">Reference proteome</keyword>
<dbReference type="EMBL" id="QVOV01000002">
    <property type="protein sequence ID" value="MCT8388741.1"/>
    <property type="molecule type" value="Genomic_DNA"/>
</dbReference>
<evidence type="ECO:0000313" key="1">
    <source>
        <dbReference type="EMBL" id="MCT8388741.1"/>
    </source>
</evidence>
<evidence type="ECO:0008006" key="3">
    <source>
        <dbReference type="Google" id="ProtNLM"/>
    </source>
</evidence>
<comment type="caution">
    <text evidence="1">The sequence shown here is derived from an EMBL/GenBank/DDBJ whole genome shotgun (WGS) entry which is preliminary data.</text>
</comment>
<dbReference type="Proteomes" id="UP001525857">
    <property type="component" value="Unassembled WGS sequence"/>
</dbReference>
<evidence type="ECO:0000313" key="2">
    <source>
        <dbReference type="Proteomes" id="UP001525857"/>
    </source>
</evidence>
<dbReference type="RefSeq" id="WP_261656340.1">
    <property type="nucleotide sequence ID" value="NZ_QVOV01000002.1"/>
</dbReference>
<accession>A0ABT2NWJ4</accession>
<proteinExistence type="predicted"/>
<gene>
    <name evidence="1" type="ORF">D0501_01300</name>
</gene>
<sequence length="68" mass="6981">MNNKLNEQALQGFSTISEKELELIAGSRKGFDWHCTFGSVGAALSGGLALGPYGVLAGGATGMATFCK</sequence>
<name>A0ABT2NWJ4_9LACO</name>
<protein>
    <recommendedName>
        <fullName evidence="3">Bacteriocin</fullName>
    </recommendedName>
</protein>
<organism evidence="1 2">
    <name type="scientific">Leuconostoc holzapfelii</name>
    <dbReference type="NCBI Taxonomy" id="434464"/>
    <lineage>
        <taxon>Bacteria</taxon>
        <taxon>Bacillati</taxon>
        <taxon>Bacillota</taxon>
        <taxon>Bacilli</taxon>
        <taxon>Lactobacillales</taxon>
        <taxon>Lactobacillaceae</taxon>
        <taxon>Leuconostoc</taxon>
    </lineage>
</organism>
<reference evidence="1 2" key="1">
    <citation type="submission" date="2018-08" db="EMBL/GenBank/DDBJ databases">
        <title>Draft genome sequences of Leuconostoc spp. and Weissella spp. with biocontrol potential.</title>
        <authorList>
            <person name="Lo R."/>
            <person name="Ho V.T.T."/>
            <person name="Turner M.S."/>
        </authorList>
    </citation>
    <scope>NUCLEOTIDE SEQUENCE [LARGE SCALE GENOMIC DNA]</scope>
    <source>
        <strain evidence="1 2">733</strain>
    </source>
</reference>